<reference evidence="2 3" key="1">
    <citation type="submission" date="2023-11" db="EMBL/GenBank/DDBJ databases">
        <title>Dfirmibasis_genome.</title>
        <authorList>
            <person name="Edelbroek B."/>
            <person name="Kjellin J."/>
            <person name="Jerlstrom-Hultqvist J."/>
            <person name="Soderbom F."/>
        </authorList>
    </citation>
    <scope>NUCLEOTIDE SEQUENCE [LARGE SCALE GENOMIC DNA]</scope>
    <source>
        <strain evidence="2 3">TNS-C-14</strain>
    </source>
</reference>
<keyword evidence="3" id="KW-1185">Reference proteome</keyword>
<proteinExistence type="predicted"/>
<evidence type="ECO:0000313" key="3">
    <source>
        <dbReference type="Proteomes" id="UP001344447"/>
    </source>
</evidence>
<sequence length="234" mass="27945">MVYKSDSNNNNILKNFKRTFVEQPNGMNSQFNHSDINKNENLNNSNSPTKRKIPEIYPHHQHQHQHPIIHQQPQQKQNSQLYQVNNKEFENEMGMDIDNEKEYYEQIKDLKIGIKRFKSLDSTSFNPFFESNEQSQFLKTTNINYKKINKSDQTIEQQQQQQQKQKQKQKQQDIIKYMEFLSDIEQLNSDLRESKDNLENISVELVLLETRVKGILGLNTLRIIQTEQQFKNKK</sequence>
<evidence type="ECO:0000256" key="1">
    <source>
        <dbReference type="SAM" id="Coils"/>
    </source>
</evidence>
<organism evidence="2 3">
    <name type="scientific">Dictyostelium firmibasis</name>
    <dbReference type="NCBI Taxonomy" id="79012"/>
    <lineage>
        <taxon>Eukaryota</taxon>
        <taxon>Amoebozoa</taxon>
        <taxon>Evosea</taxon>
        <taxon>Eumycetozoa</taxon>
        <taxon>Dictyostelia</taxon>
        <taxon>Dictyosteliales</taxon>
        <taxon>Dictyosteliaceae</taxon>
        <taxon>Dictyostelium</taxon>
    </lineage>
</organism>
<comment type="caution">
    <text evidence="2">The sequence shown here is derived from an EMBL/GenBank/DDBJ whole genome shotgun (WGS) entry which is preliminary data.</text>
</comment>
<keyword evidence="1" id="KW-0175">Coiled coil</keyword>
<protein>
    <submittedName>
        <fullName evidence="2">Uncharacterized protein</fullName>
    </submittedName>
</protein>
<dbReference type="Proteomes" id="UP001344447">
    <property type="component" value="Unassembled WGS sequence"/>
</dbReference>
<dbReference type="AlphaFoldDB" id="A0AAN7U145"/>
<feature type="coiled-coil region" evidence="1">
    <location>
        <begin position="148"/>
        <end position="211"/>
    </location>
</feature>
<gene>
    <name evidence="2" type="ORF">RB653_008767</name>
</gene>
<name>A0AAN7U145_9MYCE</name>
<dbReference type="EMBL" id="JAVFKY010000003">
    <property type="protein sequence ID" value="KAK5579088.1"/>
    <property type="molecule type" value="Genomic_DNA"/>
</dbReference>
<evidence type="ECO:0000313" key="2">
    <source>
        <dbReference type="EMBL" id="KAK5579088.1"/>
    </source>
</evidence>
<accession>A0AAN7U145</accession>